<dbReference type="InterPro" id="IPR051918">
    <property type="entry name" value="STPP_CPPED1"/>
</dbReference>
<dbReference type="AlphaFoldDB" id="A0A7V5HPR1"/>
<organism evidence="2">
    <name type="scientific">candidate division WOR-3 bacterium</name>
    <dbReference type="NCBI Taxonomy" id="2052148"/>
    <lineage>
        <taxon>Bacteria</taxon>
        <taxon>Bacteria division WOR-3</taxon>
    </lineage>
</organism>
<protein>
    <recommendedName>
        <fullName evidence="1">Calcineurin-like phosphoesterase domain-containing protein</fullName>
    </recommendedName>
</protein>
<sequence length="264" mass="30197">LGDLISGVTQSREYGELQYRTYLNAMWPFDAFIPVLHVPGNHDMTAPYIKKGDIRLDPEPPNSAEDLWKEVFMLPENGPKAKDAKPPFKENVYYVDVGNARIVVLNVDYNYTRGKGGKLSSALDKTQLEWLKKVLKDNEKEHLFICFHEPAYPLGPHIGSSLDANLRERNLLWDLLSEYLPDAVLVAHEHFYARMLTPGNIWQVITGRAGAPLYTTDVTKIPEDIKLFKFSKEFHYCLIETENNKSYLTVKTFTGDTLDSCELR</sequence>
<dbReference type="GO" id="GO:0016787">
    <property type="term" value="F:hydrolase activity"/>
    <property type="evidence" value="ECO:0007669"/>
    <property type="project" value="InterPro"/>
</dbReference>
<feature type="non-terminal residue" evidence="2">
    <location>
        <position position="1"/>
    </location>
</feature>
<name>A0A7V5HPR1_UNCW3</name>
<evidence type="ECO:0000259" key="1">
    <source>
        <dbReference type="Pfam" id="PF00149"/>
    </source>
</evidence>
<feature type="domain" description="Calcineurin-like phosphoesterase" evidence="1">
    <location>
        <begin position="2"/>
        <end position="191"/>
    </location>
</feature>
<dbReference type="Proteomes" id="UP000886050">
    <property type="component" value="Unassembled WGS sequence"/>
</dbReference>
<dbReference type="InterPro" id="IPR004843">
    <property type="entry name" value="Calcineurin-like_PHP"/>
</dbReference>
<evidence type="ECO:0000313" key="2">
    <source>
        <dbReference type="EMBL" id="HHF53001.1"/>
    </source>
</evidence>
<proteinExistence type="predicted"/>
<dbReference type="PANTHER" id="PTHR43143">
    <property type="entry name" value="METALLOPHOSPHOESTERASE, CALCINEURIN SUPERFAMILY"/>
    <property type="match status" value="1"/>
</dbReference>
<accession>A0A7V5HPR1</accession>
<dbReference type="Pfam" id="PF00149">
    <property type="entry name" value="Metallophos"/>
    <property type="match status" value="1"/>
</dbReference>
<dbReference type="Gene3D" id="3.60.21.10">
    <property type="match status" value="1"/>
</dbReference>
<dbReference type="PANTHER" id="PTHR43143:SF1">
    <property type="entry name" value="SERINE_THREONINE-PROTEIN PHOSPHATASE CPPED1"/>
    <property type="match status" value="1"/>
</dbReference>
<gene>
    <name evidence="2" type="ORF">ENL43_01385</name>
</gene>
<comment type="caution">
    <text evidence="2">The sequence shown here is derived from an EMBL/GenBank/DDBJ whole genome shotgun (WGS) entry which is preliminary data.</text>
</comment>
<dbReference type="InterPro" id="IPR029052">
    <property type="entry name" value="Metallo-depent_PP-like"/>
</dbReference>
<dbReference type="SUPFAM" id="SSF56300">
    <property type="entry name" value="Metallo-dependent phosphatases"/>
    <property type="match status" value="1"/>
</dbReference>
<dbReference type="EMBL" id="DRTX01000079">
    <property type="protein sequence ID" value="HHF53001.1"/>
    <property type="molecule type" value="Genomic_DNA"/>
</dbReference>
<reference evidence="2" key="1">
    <citation type="journal article" date="2020" name="mSystems">
        <title>Genome- and Community-Level Interaction Insights into Carbon Utilization and Element Cycling Functions of Hydrothermarchaeota in Hydrothermal Sediment.</title>
        <authorList>
            <person name="Zhou Z."/>
            <person name="Liu Y."/>
            <person name="Xu W."/>
            <person name="Pan J."/>
            <person name="Luo Z.H."/>
            <person name="Li M."/>
        </authorList>
    </citation>
    <scope>NUCLEOTIDE SEQUENCE [LARGE SCALE GENOMIC DNA]</scope>
    <source>
        <strain evidence="2">HyVt-96</strain>
    </source>
</reference>